<dbReference type="GO" id="GO:0006309">
    <property type="term" value="P:apoptotic DNA fragmentation"/>
    <property type="evidence" value="ECO:0007669"/>
    <property type="project" value="EnsemblFungi"/>
</dbReference>
<name>A0A1E4TUR0_PACTA</name>
<dbReference type="PANTHER" id="PTHR10060">
    <property type="entry name" value="TATD FAMILY DEOXYRIBONUCLEASE"/>
    <property type="match status" value="1"/>
</dbReference>
<evidence type="ECO:0000256" key="4">
    <source>
        <dbReference type="ARBA" id="ARBA00022801"/>
    </source>
</evidence>
<dbReference type="GO" id="GO:0034599">
    <property type="term" value="P:cellular response to oxidative stress"/>
    <property type="evidence" value="ECO:0007669"/>
    <property type="project" value="EnsemblFungi"/>
</dbReference>
<dbReference type="PROSITE" id="PS01090">
    <property type="entry name" value="TATD_2"/>
    <property type="match status" value="1"/>
</dbReference>
<dbReference type="CDD" id="cd01310">
    <property type="entry name" value="TatD_DNAse"/>
    <property type="match status" value="1"/>
</dbReference>
<dbReference type="STRING" id="669874.A0A1E4TUR0"/>
<protein>
    <submittedName>
        <fullName evidence="5">Uncharacterized protein</fullName>
    </submittedName>
</protein>
<evidence type="ECO:0000256" key="2">
    <source>
        <dbReference type="ARBA" id="ARBA00022722"/>
    </source>
</evidence>
<keyword evidence="6" id="KW-1185">Reference proteome</keyword>
<evidence type="ECO:0000256" key="3">
    <source>
        <dbReference type="ARBA" id="ARBA00022723"/>
    </source>
</evidence>
<keyword evidence="3" id="KW-0479">Metal-binding</keyword>
<dbReference type="OrthoDB" id="6079689at2759"/>
<accession>A0A1E4TUR0</accession>
<dbReference type="GO" id="GO:0046872">
    <property type="term" value="F:metal ion binding"/>
    <property type="evidence" value="ECO:0007669"/>
    <property type="project" value="UniProtKB-KW"/>
</dbReference>
<sequence length="386" mass="43985">MAQVKVSKQPKYFDIAVNLTDRMFHGEYNDKNYHSSDLEDVLERARLVNVSKILITGSSLSESRAALNIASDPNYHRFLYSTVGVHPCSVTEFETAGGSSEMVLNRLKKLAQEGKLKNIVKAFGEIGLDYDRLNYAPKSLQKEFFEKQLIVASELELPLFLHMRNACDDFLEIITPFYHGTRADGKKLTKKGVVHSFTGTVEELTKLLELDFYIGINGCSLKTEENLANIPKIPLNRLLIETDAPWCEIRKSHACYGLITEYPNKFYPADIGLKKIEKIPGCPFLKIPVIKRDKYDKFIANLMQEAHENGNELIDIRSKPMIKSRNEPCLIGFVAEVVSKLLEKNPEEIAEICWKNSCELFEIETEIEAEQMLEQKAEQDQVIENK</sequence>
<evidence type="ECO:0000313" key="5">
    <source>
        <dbReference type="EMBL" id="ODV95466.1"/>
    </source>
</evidence>
<dbReference type="PANTHER" id="PTHR10060:SF15">
    <property type="entry name" value="DEOXYRIBONUCLEASE TATDN1"/>
    <property type="match status" value="1"/>
</dbReference>
<dbReference type="InterPro" id="IPR032466">
    <property type="entry name" value="Metal_Hydrolase"/>
</dbReference>
<dbReference type="AlphaFoldDB" id="A0A1E4TUR0"/>
<dbReference type="EMBL" id="KV454014">
    <property type="protein sequence ID" value="ODV95466.1"/>
    <property type="molecule type" value="Genomic_DNA"/>
</dbReference>
<keyword evidence="2" id="KW-0540">Nuclease</keyword>
<dbReference type="SUPFAM" id="SSF51556">
    <property type="entry name" value="Metallo-dependent hydrolases"/>
    <property type="match status" value="1"/>
</dbReference>
<dbReference type="GO" id="GO:0008296">
    <property type="term" value="F:3'-5'-DNA exonuclease activity"/>
    <property type="evidence" value="ECO:0007669"/>
    <property type="project" value="EnsemblFungi"/>
</dbReference>
<dbReference type="GO" id="GO:0005829">
    <property type="term" value="C:cytosol"/>
    <property type="evidence" value="ECO:0007669"/>
    <property type="project" value="TreeGrafter"/>
</dbReference>
<gene>
    <name evidence="5" type="ORF">PACTADRAFT_34032</name>
</gene>
<dbReference type="InterPro" id="IPR001130">
    <property type="entry name" value="TatD-like"/>
</dbReference>
<evidence type="ECO:0000256" key="1">
    <source>
        <dbReference type="ARBA" id="ARBA00009275"/>
    </source>
</evidence>
<dbReference type="Pfam" id="PF01026">
    <property type="entry name" value="TatD_DNase"/>
    <property type="match status" value="1"/>
</dbReference>
<reference evidence="6" key="1">
    <citation type="submission" date="2016-05" db="EMBL/GenBank/DDBJ databases">
        <title>Comparative genomics of biotechnologically important yeasts.</title>
        <authorList>
            <consortium name="DOE Joint Genome Institute"/>
            <person name="Riley R."/>
            <person name="Haridas S."/>
            <person name="Wolfe K.H."/>
            <person name="Lopes M.R."/>
            <person name="Hittinger C.T."/>
            <person name="Goker M."/>
            <person name="Salamov A."/>
            <person name="Wisecaver J."/>
            <person name="Long T.M."/>
            <person name="Aerts A.L."/>
            <person name="Barry K."/>
            <person name="Choi C."/>
            <person name="Clum A."/>
            <person name="Coughlan A.Y."/>
            <person name="Deshpande S."/>
            <person name="Douglass A.P."/>
            <person name="Hanson S.J."/>
            <person name="Klenk H.-P."/>
            <person name="Labutti K."/>
            <person name="Lapidus A."/>
            <person name="Lindquist E."/>
            <person name="Lipzen A."/>
            <person name="Meier-Kolthoff J.P."/>
            <person name="Ohm R.A."/>
            <person name="Otillar R.P."/>
            <person name="Pangilinan J."/>
            <person name="Peng Y."/>
            <person name="Rokas A."/>
            <person name="Rosa C.A."/>
            <person name="Scheuner C."/>
            <person name="Sibirny A.A."/>
            <person name="Slot J.C."/>
            <person name="Stielow J.B."/>
            <person name="Sun H."/>
            <person name="Kurtzman C.P."/>
            <person name="Blackwell M."/>
            <person name="Grigoriev I.V."/>
            <person name="Jeffries T.W."/>
        </authorList>
    </citation>
    <scope>NUCLEOTIDE SEQUENCE [LARGE SCALE GENOMIC DNA]</scope>
    <source>
        <strain evidence="6">NRRL Y-2460</strain>
    </source>
</reference>
<dbReference type="InterPro" id="IPR018228">
    <property type="entry name" value="DNase_TatD-rel_CS"/>
</dbReference>
<keyword evidence="4" id="KW-0378">Hydrolase</keyword>
<organism evidence="5 6">
    <name type="scientific">Pachysolen tannophilus NRRL Y-2460</name>
    <dbReference type="NCBI Taxonomy" id="669874"/>
    <lineage>
        <taxon>Eukaryota</taxon>
        <taxon>Fungi</taxon>
        <taxon>Dikarya</taxon>
        <taxon>Ascomycota</taxon>
        <taxon>Saccharomycotina</taxon>
        <taxon>Pichiomycetes</taxon>
        <taxon>Pachysolenaceae</taxon>
        <taxon>Pachysolen</taxon>
    </lineage>
</organism>
<dbReference type="InterPro" id="IPR050891">
    <property type="entry name" value="TatD-type_Hydrolase"/>
</dbReference>
<comment type="similarity">
    <text evidence="1">Belongs to the metallo-dependent hydrolases superfamily. TatD-type hydrolase family.</text>
</comment>
<dbReference type="Gene3D" id="3.20.20.140">
    <property type="entry name" value="Metal-dependent hydrolases"/>
    <property type="match status" value="1"/>
</dbReference>
<proteinExistence type="inferred from homology"/>
<dbReference type="GO" id="GO:0004519">
    <property type="term" value="F:endonuclease activity"/>
    <property type="evidence" value="ECO:0007669"/>
    <property type="project" value="EnsemblFungi"/>
</dbReference>
<evidence type="ECO:0000313" key="6">
    <source>
        <dbReference type="Proteomes" id="UP000094236"/>
    </source>
</evidence>
<dbReference type="Proteomes" id="UP000094236">
    <property type="component" value="Unassembled WGS sequence"/>
</dbReference>